<sequence length="370" mass="38002">MLRTRFVPAVVAAGLLLGWAAPAAAEPGDVPETGVARADGTSRTLMLGGKATAVRGIELTVAGGTTVPVFSLAFGGVVPAGAAYHDATYAEAGVTTPRISGVLLLGYPSGDRADLIRNAGVKKPAATSEATFNHLLKLGTQAALWHFTNKVTLNPWRAGAGLGAQNEYLVVKKVYDYLVRESLDLPFPRREIEFVEHPYADAPPWIIYGPGGWISLEAENATVLRPDSVVPMTRIRTYEGFAVWSEKGGPVRVTARAPHAISPGEFFLADDGRAAGTPVTLAQGYGPEATATLELNLGAAGPLSSPTASPAPTTTSAAPAPVPGDNDGGTGGGLPVTGAPAAALLAGGLFLLVAGAAAALLVRRRPRFTS</sequence>
<keyword evidence="2" id="KW-0812">Transmembrane</keyword>
<proteinExistence type="predicted"/>
<evidence type="ECO:0000256" key="2">
    <source>
        <dbReference type="SAM" id="Phobius"/>
    </source>
</evidence>
<dbReference type="EMBL" id="JAENHO010000001">
    <property type="protein sequence ID" value="MBL7252840.1"/>
    <property type="molecule type" value="Genomic_DNA"/>
</dbReference>
<gene>
    <name evidence="5" type="ORF">JKJ07_00805</name>
</gene>
<evidence type="ECO:0000256" key="1">
    <source>
        <dbReference type="SAM" id="MobiDB-lite"/>
    </source>
</evidence>
<keyword evidence="3" id="KW-0732">Signal</keyword>
<feature type="region of interest" description="Disordered" evidence="1">
    <location>
        <begin position="300"/>
        <end position="333"/>
    </location>
</feature>
<evidence type="ECO:0000259" key="4">
    <source>
        <dbReference type="Pfam" id="PF08341"/>
    </source>
</evidence>
<feature type="compositionally biased region" description="Low complexity" evidence="1">
    <location>
        <begin position="300"/>
        <end position="319"/>
    </location>
</feature>
<protein>
    <submittedName>
        <fullName evidence="5">Thioester domain-containing protein</fullName>
    </submittedName>
</protein>
<reference evidence="5 6" key="1">
    <citation type="submission" date="2021-01" db="EMBL/GenBank/DDBJ databases">
        <title>Actinoplanes sp. nov. LDG1-01 isolated from lichen.</title>
        <authorList>
            <person name="Saeng-In P."/>
            <person name="Phongsopitanun W."/>
            <person name="Kanchanasin P."/>
            <person name="Yuki M."/>
            <person name="Kudo T."/>
            <person name="Ohkuma M."/>
            <person name="Tanasupawat S."/>
        </authorList>
    </citation>
    <scope>NUCLEOTIDE SEQUENCE [LARGE SCALE GENOMIC DNA]</scope>
    <source>
        <strain evidence="5 6">LDG1-01</strain>
    </source>
</reference>
<keyword evidence="2" id="KW-1133">Transmembrane helix</keyword>
<dbReference type="Pfam" id="PF08341">
    <property type="entry name" value="TED"/>
    <property type="match status" value="1"/>
</dbReference>
<feature type="transmembrane region" description="Helical" evidence="2">
    <location>
        <begin position="341"/>
        <end position="362"/>
    </location>
</feature>
<dbReference type="Proteomes" id="UP000598996">
    <property type="component" value="Unassembled WGS sequence"/>
</dbReference>
<comment type="caution">
    <text evidence="5">The sequence shown here is derived from an EMBL/GenBank/DDBJ whole genome shotgun (WGS) entry which is preliminary data.</text>
</comment>
<keyword evidence="6" id="KW-1185">Reference proteome</keyword>
<evidence type="ECO:0000313" key="5">
    <source>
        <dbReference type="EMBL" id="MBL7252840.1"/>
    </source>
</evidence>
<evidence type="ECO:0000313" key="6">
    <source>
        <dbReference type="Proteomes" id="UP000598996"/>
    </source>
</evidence>
<evidence type="ECO:0000256" key="3">
    <source>
        <dbReference type="SAM" id="SignalP"/>
    </source>
</evidence>
<feature type="chain" id="PRO_5046542868" evidence="3">
    <location>
        <begin position="26"/>
        <end position="370"/>
    </location>
</feature>
<feature type="domain" description="Thioester" evidence="4">
    <location>
        <begin position="87"/>
        <end position="181"/>
    </location>
</feature>
<name>A0ABS1VEV9_9ACTN</name>
<dbReference type="InterPro" id="IPR013552">
    <property type="entry name" value="Thioester_dom"/>
</dbReference>
<keyword evidence="2" id="KW-0472">Membrane</keyword>
<feature type="signal peptide" evidence="3">
    <location>
        <begin position="1"/>
        <end position="25"/>
    </location>
</feature>
<accession>A0ABS1VEV9</accession>
<dbReference type="RefSeq" id="WP_202989193.1">
    <property type="nucleotide sequence ID" value="NZ_JAENHO010000001.1"/>
</dbReference>
<organism evidence="5 6">
    <name type="scientific">Paractinoplanes lichenicola</name>
    <dbReference type="NCBI Taxonomy" id="2802976"/>
    <lineage>
        <taxon>Bacteria</taxon>
        <taxon>Bacillati</taxon>
        <taxon>Actinomycetota</taxon>
        <taxon>Actinomycetes</taxon>
        <taxon>Micromonosporales</taxon>
        <taxon>Micromonosporaceae</taxon>
        <taxon>Paractinoplanes</taxon>
    </lineage>
</organism>